<reference evidence="1" key="1">
    <citation type="submission" date="2023-10" db="EMBL/GenBank/DDBJ databases">
        <title>Genome assembly of Pristionchus species.</title>
        <authorList>
            <person name="Yoshida K."/>
            <person name="Sommer R.J."/>
        </authorList>
    </citation>
    <scope>NUCLEOTIDE SEQUENCE</scope>
    <source>
        <strain evidence="1">RS0144</strain>
    </source>
</reference>
<dbReference type="InterPro" id="IPR009112">
    <property type="entry name" value="GTP_CycHdrlase_I_reg"/>
</dbReference>
<evidence type="ECO:0008006" key="3">
    <source>
        <dbReference type="Google" id="ProtNLM"/>
    </source>
</evidence>
<evidence type="ECO:0000313" key="2">
    <source>
        <dbReference type="Proteomes" id="UP001432027"/>
    </source>
</evidence>
<dbReference type="Pfam" id="PF06399">
    <property type="entry name" value="GFRP"/>
    <property type="match status" value="1"/>
</dbReference>
<feature type="non-terminal residue" evidence="1">
    <location>
        <position position="1"/>
    </location>
</feature>
<protein>
    <recommendedName>
        <fullName evidence="3">GTP cyclohydrolase 1 feedback regulatory protein</fullName>
    </recommendedName>
</protein>
<comment type="caution">
    <text evidence="1">The sequence shown here is derived from an EMBL/GenBank/DDBJ whole genome shotgun (WGS) entry which is preliminary data.</text>
</comment>
<dbReference type="InterPro" id="IPR036717">
    <property type="entry name" value="GFRP_sf"/>
</dbReference>
<organism evidence="1 2">
    <name type="scientific">Pristionchus entomophagus</name>
    <dbReference type="NCBI Taxonomy" id="358040"/>
    <lineage>
        <taxon>Eukaryota</taxon>
        <taxon>Metazoa</taxon>
        <taxon>Ecdysozoa</taxon>
        <taxon>Nematoda</taxon>
        <taxon>Chromadorea</taxon>
        <taxon>Rhabditida</taxon>
        <taxon>Rhabditina</taxon>
        <taxon>Diplogasteromorpha</taxon>
        <taxon>Diplogasteroidea</taxon>
        <taxon>Neodiplogasteridae</taxon>
        <taxon>Pristionchus</taxon>
    </lineage>
</organism>
<gene>
    <name evidence="1" type="ORF">PENTCL1PPCAC_18839</name>
</gene>
<dbReference type="GO" id="GO:0009890">
    <property type="term" value="P:negative regulation of biosynthetic process"/>
    <property type="evidence" value="ECO:0007669"/>
    <property type="project" value="InterPro"/>
</dbReference>
<name>A0AAV5TQZ9_9BILA</name>
<proteinExistence type="predicted"/>
<sequence length="98" mass="11125">FSLSQMPHIIVSCKYNEIDEPLPSLVYVQDHEYTVKRKLDIPENAKRNSWGFEVKICPNAILNILEPLGWKVVSMAASEGATGLKTLSWTLHKEITEI</sequence>
<accession>A0AAV5TQZ9</accession>
<dbReference type="Gene3D" id="3.30.1410.10">
    <property type="entry name" value="GTP cyclohydrolase I feedback regulatory protein GFRP"/>
    <property type="match status" value="1"/>
</dbReference>
<dbReference type="SUPFAM" id="SSF69761">
    <property type="entry name" value="GTP cyclohydrolase I feedback regulatory protein, GFRP"/>
    <property type="match status" value="1"/>
</dbReference>
<evidence type="ECO:0000313" key="1">
    <source>
        <dbReference type="EMBL" id="GMS96664.1"/>
    </source>
</evidence>
<dbReference type="AlphaFoldDB" id="A0AAV5TQZ9"/>
<keyword evidence="2" id="KW-1185">Reference proteome</keyword>
<dbReference type="EMBL" id="BTSX01000004">
    <property type="protein sequence ID" value="GMS96664.1"/>
    <property type="molecule type" value="Genomic_DNA"/>
</dbReference>
<dbReference type="Proteomes" id="UP001432027">
    <property type="component" value="Unassembled WGS sequence"/>
</dbReference>